<sequence>MWNLAKRNNVNMERLNGEQRVLGGDEQKPKEYYFEQPLDHFDKSVNRTFGQRQVQYCSAVMKPSSRIFSHSFFARASPQLGVESKSVRLAFLQTGILAILANSTKGLGIVLEHRYYGKSIPVDDFSTDSMRWLTNAQSLQDSANFIGNVKIDGVDYDVTAPNTKWIYYGVGDQSQSMGVTLIAWKGSYAGARAAHMRVLYPELVFGAIASSAVTHATIDYWEYADAVRRTADPVCIRHLTTAIEAVDDILATRVLARGLKALFGLEALDNEDFASVLMIPVGYVQDQNWDSAVGSDEWKRFCAVLGRGGADGTLGWARVPAVVWNFGKWQEIVSRCGRWQTIEECFGTRDDSKYRLTDLGQEWRAWTFQVCTEWGYFMASGRLASEERATDVWTGSAAKQGASHDRVATVDAGAFPRGAHYEVPEWPNVTAVNALGDYGLAADRLAFIDGDGEGCVAWERFLICAEDPWLPATPHSPHAPTREDSVLRPFKLIRESPVTGCKYATANRGSGRPAGLVQGLIKGLSQGLLPPAFPTRRNSRCAVLKRPAPPPCRRVPLTAMASSALMPALPLSDSLDMPSVPASKRGRKRNDNLPPNRARDVQRAFRARRAAHLHDLESRVEILETENYRLRQMLSLPPSDRQPLGRGPTGRDPGKLLPKMGDVALASPPDHYSDRSTPSPSGSSGVSHPAWNGSQVQQWPPTGDHYLHDDPVSRTSSSGSSSPYPHPVNYDYSTQRLPSLAHSRDPLMLSSASPAFNGAATPRDDALLNFGSGFASPAPANHPSALPPHSHSNANLILNPAGSARLMPNFLGSSAPSPSFAPPRRSVNDLGSSNFPSRSASMGSVINGPGYNSAPPPRLGLSSPSPIN</sequence>
<dbReference type="PANTHER" id="PTHR11010">
    <property type="entry name" value="PROTEASE S28 PRO-X CARBOXYPEPTIDASE-RELATED"/>
    <property type="match status" value="1"/>
</dbReference>
<dbReference type="InterPro" id="IPR029058">
    <property type="entry name" value="AB_hydrolase_fold"/>
</dbReference>
<keyword evidence="4" id="KW-0378">Hydrolase</keyword>
<keyword evidence="3" id="KW-0732">Signal</keyword>
<evidence type="ECO:0000256" key="6">
    <source>
        <dbReference type="SAM" id="MobiDB-lite"/>
    </source>
</evidence>
<name>A0A5N5QL77_9AGAM</name>
<dbReference type="GO" id="GO:0003700">
    <property type="term" value="F:DNA-binding transcription factor activity"/>
    <property type="evidence" value="ECO:0007669"/>
    <property type="project" value="InterPro"/>
</dbReference>
<accession>A0A5N5QL77</accession>
<dbReference type="InterPro" id="IPR046347">
    <property type="entry name" value="bZIP_sf"/>
</dbReference>
<dbReference type="AlphaFoldDB" id="A0A5N5QL77"/>
<keyword evidence="2" id="KW-0645">Protease</keyword>
<keyword evidence="5" id="KW-0325">Glycoprotein</keyword>
<organism evidence="7 8">
    <name type="scientific">Ceratobasidium theobromae</name>
    <dbReference type="NCBI Taxonomy" id="1582974"/>
    <lineage>
        <taxon>Eukaryota</taxon>
        <taxon>Fungi</taxon>
        <taxon>Dikarya</taxon>
        <taxon>Basidiomycota</taxon>
        <taxon>Agaricomycotina</taxon>
        <taxon>Agaricomycetes</taxon>
        <taxon>Cantharellales</taxon>
        <taxon>Ceratobasidiaceae</taxon>
        <taxon>Ceratobasidium</taxon>
    </lineage>
</organism>
<dbReference type="EMBL" id="SSOP01000062">
    <property type="protein sequence ID" value="KAB5592522.1"/>
    <property type="molecule type" value="Genomic_DNA"/>
</dbReference>
<feature type="compositionally biased region" description="Polar residues" evidence="6">
    <location>
        <begin position="829"/>
        <end position="844"/>
    </location>
</feature>
<feature type="compositionally biased region" description="Low complexity" evidence="6">
    <location>
        <begin position="859"/>
        <end position="868"/>
    </location>
</feature>
<feature type="region of interest" description="Disordered" evidence="6">
    <location>
        <begin position="635"/>
        <end position="732"/>
    </location>
</feature>
<feature type="compositionally biased region" description="Low complexity" evidence="6">
    <location>
        <begin position="713"/>
        <end position="722"/>
    </location>
</feature>
<dbReference type="OrthoDB" id="2130629at2759"/>
<evidence type="ECO:0000313" key="8">
    <source>
        <dbReference type="Proteomes" id="UP000383932"/>
    </source>
</evidence>
<evidence type="ECO:0000256" key="5">
    <source>
        <dbReference type="ARBA" id="ARBA00023180"/>
    </source>
</evidence>
<dbReference type="GO" id="GO:0008239">
    <property type="term" value="F:dipeptidyl-peptidase activity"/>
    <property type="evidence" value="ECO:0007669"/>
    <property type="project" value="TreeGrafter"/>
</dbReference>
<proteinExistence type="inferred from homology"/>
<dbReference type="Gene3D" id="1.20.5.170">
    <property type="match status" value="1"/>
</dbReference>
<evidence type="ECO:0000313" key="7">
    <source>
        <dbReference type="EMBL" id="KAB5592522.1"/>
    </source>
</evidence>
<evidence type="ECO:0000256" key="1">
    <source>
        <dbReference type="ARBA" id="ARBA00011079"/>
    </source>
</evidence>
<feature type="region of interest" description="Disordered" evidence="6">
    <location>
        <begin position="570"/>
        <end position="600"/>
    </location>
</feature>
<feature type="compositionally biased region" description="Low complexity" evidence="6">
    <location>
        <begin position="675"/>
        <end position="687"/>
    </location>
</feature>
<comment type="similarity">
    <text evidence="1">Belongs to the peptidase S28 family.</text>
</comment>
<evidence type="ECO:0000256" key="2">
    <source>
        <dbReference type="ARBA" id="ARBA00022670"/>
    </source>
</evidence>
<reference evidence="7 8" key="1">
    <citation type="journal article" date="2019" name="Fungal Biol. Biotechnol.">
        <title>Draft genome sequence of fastidious pathogen Ceratobasidium theobromae, which causes vascular-streak dieback in Theobroma cacao.</title>
        <authorList>
            <person name="Ali S.S."/>
            <person name="Asman A."/>
            <person name="Shao J."/>
            <person name="Firmansyah A.P."/>
            <person name="Susilo A.W."/>
            <person name="Rosmana A."/>
            <person name="McMahon P."/>
            <person name="Junaid M."/>
            <person name="Guest D."/>
            <person name="Kheng T.Y."/>
            <person name="Meinhardt L.W."/>
            <person name="Bailey B.A."/>
        </authorList>
    </citation>
    <scope>NUCLEOTIDE SEQUENCE [LARGE SCALE GENOMIC DNA]</scope>
    <source>
        <strain evidence="7 8">CT2</strain>
    </source>
</reference>
<dbReference type="SUPFAM" id="SSF57959">
    <property type="entry name" value="Leucine zipper domain"/>
    <property type="match status" value="1"/>
</dbReference>
<comment type="caution">
    <text evidence="7">The sequence shown here is derived from an EMBL/GenBank/DDBJ whole genome shotgun (WGS) entry which is preliminary data.</text>
</comment>
<evidence type="ECO:0008006" key="9">
    <source>
        <dbReference type="Google" id="ProtNLM"/>
    </source>
</evidence>
<dbReference type="GO" id="GO:0006508">
    <property type="term" value="P:proteolysis"/>
    <property type="evidence" value="ECO:0007669"/>
    <property type="project" value="UniProtKB-KW"/>
</dbReference>
<evidence type="ECO:0000256" key="4">
    <source>
        <dbReference type="ARBA" id="ARBA00022801"/>
    </source>
</evidence>
<gene>
    <name evidence="7" type="ORF">CTheo_4054</name>
</gene>
<feature type="compositionally biased region" description="Low complexity" evidence="6">
    <location>
        <begin position="815"/>
        <end position="825"/>
    </location>
</feature>
<keyword evidence="8" id="KW-1185">Reference proteome</keyword>
<dbReference type="Proteomes" id="UP000383932">
    <property type="component" value="Unassembled WGS sequence"/>
</dbReference>
<feature type="region of interest" description="Disordered" evidence="6">
    <location>
        <begin position="815"/>
        <end position="868"/>
    </location>
</feature>
<dbReference type="PANTHER" id="PTHR11010:SF117">
    <property type="entry name" value="SERINE PROTEASE 16"/>
    <property type="match status" value="1"/>
</dbReference>
<dbReference type="InterPro" id="IPR008758">
    <property type="entry name" value="Peptidase_S28"/>
</dbReference>
<dbReference type="Pfam" id="PF05577">
    <property type="entry name" value="Peptidase_S28"/>
    <property type="match status" value="1"/>
</dbReference>
<protein>
    <recommendedName>
        <fullName evidence="9">BZIP domain-containing protein</fullName>
    </recommendedName>
</protein>
<evidence type="ECO:0000256" key="3">
    <source>
        <dbReference type="ARBA" id="ARBA00022729"/>
    </source>
</evidence>
<dbReference type="Gene3D" id="3.40.50.1820">
    <property type="entry name" value="alpha/beta hydrolase"/>
    <property type="match status" value="2"/>
</dbReference>
<dbReference type="GO" id="GO:0070008">
    <property type="term" value="F:serine-type exopeptidase activity"/>
    <property type="evidence" value="ECO:0007669"/>
    <property type="project" value="InterPro"/>
</dbReference>